<evidence type="ECO:0000256" key="1">
    <source>
        <dbReference type="SAM" id="MobiDB-lite"/>
    </source>
</evidence>
<evidence type="ECO:0000313" key="2">
    <source>
        <dbReference type="EMBL" id="RLM94165.1"/>
    </source>
</evidence>
<dbReference type="Proteomes" id="UP000275267">
    <property type="component" value="Unassembled WGS sequence"/>
</dbReference>
<feature type="region of interest" description="Disordered" evidence="1">
    <location>
        <begin position="26"/>
        <end position="93"/>
    </location>
</feature>
<sequence>MPPSMTPPPPLQHCYLPLRHTHYHCTTRSDEDTHADGARRPPPAQWRRTAARSAARQHTESGAERAPAPEAGAGAGASAAEAAVASAATATKAAITAAETRAIAAAGGVEDRPDDEMAAPALGFGGLGRRGGGEE</sequence>
<feature type="compositionally biased region" description="Basic and acidic residues" evidence="1">
    <location>
        <begin position="27"/>
        <end position="39"/>
    </location>
</feature>
<keyword evidence="3" id="KW-1185">Reference proteome</keyword>
<gene>
    <name evidence="2" type="ORF">C2845_PM08G16140</name>
</gene>
<feature type="compositionally biased region" description="Gly residues" evidence="1">
    <location>
        <begin position="123"/>
        <end position="135"/>
    </location>
</feature>
<organism evidence="2 3">
    <name type="scientific">Panicum miliaceum</name>
    <name type="common">Proso millet</name>
    <name type="synonym">Broomcorn millet</name>
    <dbReference type="NCBI Taxonomy" id="4540"/>
    <lineage>
        <taxon>Eukaryota</taxon>
        <taxon>Viridiplantae</taxon>
        <taxon>Streptophyta</taxon>
        <taxon>Embryophyta</taxon>
        <taxon>Tracheophyta</taxon>
        <taxon>Spermatophyta</taxon>
        <taxon>Magnoliopsida</taxon>
        <taxon>Liliopsida</taxon>
        <taxon>Poales</taxon>
        <taxon>Poaceae</taxon>
        <taxon>PACMAD clade</taxon>
        <taxon>Panicoideae</taxon>
        <taxon>Panicodae</taxon>
        <taxon>Paniceae</taxon>
        <taxon>Panicinae</taxon>
        <taxon>Panicum</taxon>
        <taxon>Panicum sect. Panicum</taxon>
    </lineage>
</organism>
<feature type="region of interest" description="Disordered" evidence="1">
    <location>
        <begin position="107"/>
        <end position="135"/>
    </location>
</feature>
<protein>
    <submittedName>
        <fullName evidence="2">Uncharacterized protein</fullName>
    </submittedName>
</protein>
<feature type="compositionally biased region" description="Low complexity" evidence="1">
    <location>
        <begin position="64"/>
        <end position="93"/>
    </location>
</feature>
<name>A0A3L6R4F2_PANMI</name>
<reference evidence="3" key="1">
    <citation type="journal article" date="2019" name="Nat. Commun.">
        <title>The genome of broomcorn millet.</title>
        <authorList>
            <person name="Zou C."/>
            <person name="Miki D."/>
            <person name="Li D."/>
            <person name="Tang Q."/>
            <person name="Xiao L."/>
            <person name="Rajput S."/>
            <person name="Deng P."/>
            <person name="Jia W."/>
            <person name="Huang R."/>
            <person name="Zhang M."/>
            <person name="Sun Y."/>
            <person name="Hu J."/>
            <person name="Fu X."/>
            <person name="Schnable P.S."/>
            <person name="Li F."/>
            <person name="Zhang H."/>
            <person name="Feng B."/>
            <person name="Zhu X."/>
            <person name="Liu R."/>
            <person name="Schnable J.C."/>
            <person name="Zhu J.-K."/>
            <person name="Zhang H."/>
        </authorList>
    </citation>
    <scope>NUCLEOTIDE SEQUENCE [LARGE SCALE GENOMIC DNA]</scope>
</reference>
<evidence type="ECO:0000313" key="3">
    <source>
        <dbReference type="Proteomes" id="UP000275267"/>
    </source>
</evidence>
<dbReference type="AlphaFoldDB" id="A0A3L6R4F2"/>
<comment type="caution">
    <text evidence="2">The sequence shown here is derived from an EMBL/GenBank/DDBJ whole genome shotgun (WGS) entry which is preliminary data.</text>
</comment>
<dbReference type="EMBL" id="PQIB02000010">
    <property type="protein sequence ID" value="RLM94165.1"/>
    <property type="molecule type" value="Genomic_DNA"/>
</dbReference>
<proteinExistence type="predicted"/>
<accession>A0A3L6R4F2</accession>